<protein>
    <recommendedName>
        <fullName evidence="4">Ecp2 effector protein domain-containing protein</fullName>
    </recommendedName>
</protein>
<evidence type="ECO:0008006" key="4">
    <source>
        <dbReference type="Google" id="ProtNLM"/>
    </source>
</evidence>
<accession>A0A1L9PKQ1</accession>
<name>A0A1L9PKQ1_ASPVE</name>
<sequence>MRFTILALPTALLASTASAHSVNCWGKALNAPVEGIEYTIKKMDEIASAPDQFYPDGNDPKWLWLQANKCEEVTCYKGTQVRWCNEDTVWDRYIMMQNIVDGVHVLYSECERMVDGELTSGGVLSHPDKWSIIMQGEDECKGKK</sequence>
<feature type="chain" id="PRO_5012431274" description="Ecp2 effector protein domain-containing protein" evidence="1">
    <location>
        <begin position="20"/>
        <end position="144"/>
    </location>
</feature>
<organism evidence="2 3">
    <name type="scientific">Aspergillus versicolor CBS 583.65</name>
    <dbReference type="NCBI Taxonomy" id="1036611"/>
    <lineage>
        <taxon>Eukaryota</taxon>
        <taxon>Fungi</taxon>
        <taxon>Dikarya</taxon>
        <taxon>Ascomycota</taxon>
        <taxon>Pezizomycotina</taxon>
        <taxon>Eurotiomycetes</taxon>
        <taxon>Eurotiomycetidae</taxon>
        <taxon>Eurotiales</taxon>
        <taxon>Aspergillaceae</taxon>
        <taxon>Aspergillus</taxon>
        <taxon>Aspergillus subgen. Nidulantes</taxon>
    </lineage>
</organism>
<gene>
    <name evidence="2" type="ORF">ASPVEDRAFT_28724</name>
</gene>
<keyword evidence="1" id="KW-0732">Signal</keyword>
<keyword evidence="3" id="KW-1185">Reference proteome</keyword>
<proteinExistence type="predicted"/>
<dbReference type="GeneID" id="63725656"/>
<evidence type="ECO:0000256" key="1">
    <source>
        <dbReference type="SAM" id="SignalP"/>
    </source>
</evidence>
<dbReference type="PANTHER" id="PTHR35605">
    <property type="entry name" value="ECP2 EFFECTOR PROTEIN DOMAIN-CONTAINING PROTEIN-RELATED"/>
    <property type="match status" value="1"/>
</dbReference>
<evidence type="ECO:0000313" key="3">
    <source>
        <dbReference type="Proteomes" id="UP000184073"/>
    </source>
</evidence>
<dbReference type="Proteomes" id="UP000184073">
    <property type="component" value="Unassembled WGS sequence"/>
</dbReference>
<evidence type="ECO:0000313" key="2">
    <source>
        <dbReference type="EMBL" id="OJJ02108.1"/>
    </source>
</evidence>
<feature type="signal peptide" evidence="1">
    <location>
        <begin position="1"/>
        <end position="19"/>
    </location>
</feature>
<dbReference type="VEuPathDB" id="FungiDB:ASPVEDRAFT_28724"/>
<reference evidence="3" key="1">
    <citation type="journal article" date="2017" name="Genome Biol.">
        <title>Comparative genomics reveals high biological diversity and specific adaptations in the industrially and medically important fungal genus Aspergillus.</title>
        <authorList>
            <person name="de Vries R.P."/>
            <person name="Riley R."/>
            <person name="Wiebenga A."/>
            <person name="Aguilar-Osorio G."/>
            <person name="Amillis S."/>
            <person name="Uchima C.A."/>
            <person name="Anderluh G."/>
            <person name="Asadollahi M."/>
            <person name="Askin M."/>
            <person name="Barry K."/>
            <person name="Battaglia E."/>
            <person name="Bayram O."/>
            <person name="Benocci T."/>
            <person name="Braus-Stromeyer S.A."/>
            <person name="Caldana C."/>
            <person name="Canovas D."/>
            <person name="Cerqueira G.C."/>
            <person name="Chen F."/>
            <person name="Chen W."/>
            <person name="Choi C."/>
            <person name="Clum A."/>
            <person name="Dos Santos R.A."/>
            <person name="Damasio A.R."/>
            <person name="Diallinas G."/>
            <person name="Emri T."/>
            <person name="Fekete E."/>
            <person name="Flipphi M."/>
            <person name="Freyberg S."/>
            <person name="Gallo A."/>
            <person name="Gournas C."/>
            <person name="Habgood R."/>
            <person name="Hainaut M."/>
            <person name="Harispe M.L."/>
            <person name="Henrissat B."/>
            <person name="Hilden K.S."/>
            <person name="Hope R."/>
            <person name="Hossain A."/>
            <person name="Karabika E."/>
            <person name="Karaffa L."/>
            <person name="Karanyi Z."/>
            <person name="Krasevec N."/>
            <person name="Kuo A."/>
            <person name="Kusch H."/>
            <person name="LaButti K."/>
            <person name="Lagendijk E.L."/>
            <person name="Lapidus A."/>
            <person name="Levasseur A."/>
            <person name="Lindquist E."/>
            <person name="Lipzen A."/>
            <person name="Logrieco A.F."/>
            <person name="MacCabe A."/>
            <person name="Maekelae M.R."/>
            <person name="Malavazi I."/>
            <person name="Melin P."/>
            <person name="Meyer V."/>
            <person name="Mielnichuk N."/>
            <person name="Miskei M."/>
            <person name="Molnar A.P."/>
            <person name="Mule G."/>
            <person name="Ngan C.Y."/>
            <person name="Orejas M."/>
            <person name="Orosz E."/>
            <person name="Ouedraogo J.P."/>
            <person name="Overkamp K.M."/>
            <person name="Park H.-S."/>
            <person name="Perrone G."/>
            <person name="Piumi F."/>
            <person name="Punt P.J."/>
            <person name="Ram A.F."/>
            <person name="Ramon A."/>
            <person name="Rauscher S."/>
            <person name="Record E."/>
            <person name="Riano-Pachon D.M."/>
            <person name="Robert V."/>
            <person name="Roehrig J."/>
            <person name="Ruller R."/>
            <person name="Salamov A."/>
            <person name="Salih N.S."/>
            <person name="Samson R.A."/>
            <person name="Sandor E."/>
            <person name="Sanguinetti M."/>
            <person name="Schuetze T."/>
            <person name="Sepcic K."/>
            <person name="Shelest E."/>
            <person name="Sherlock G."/>
            <person name="Sophianopoulou V."/>
            <person name="Squina F.M."/>
            <person name="Sun H."/>
            <person name="Susca A."/>
            <person name="Todd R.B."/>
            <person name="Tsang A."/>
            <person name="Unkles S.E."/>
            <person name="van de Wiele N."/>
            <person name="van Rossen-Uffink D."/>
            <person name="Oliveira J.V."/>
            <person name="Vesth T.C."/>
            <person name="Visser J."/>
            <person name="Yu J.-H."/>
            <person name="Zhou M."/>
            <person name="Andersen M.R."/>
            <person name="Archer D.B."/>
            <person name="Baker S.E."/>
            <person name="Benoit I."/>
            <person name="Brakhage A.A."/>
            <person name="Braus G.H."/>
            <person name="Fischer R."/>
            <person name="Frisvad J.C."/>
            <person name="Goldman G.H."/>
            <person name="Houbraken J."/>
            <person name="Oakley B."/>
            <person name="Pocsi I."/>
            <person name="Scazzocchio C."/>
            <person name="Seiboth B."/>
            <person name="vanKuyk P.A."/>
            <person name="Wortman J."/>
            <person name="Dyer P.S."/>
            <person name="Grigoriev I.V."/>
        </authorList>
    </citation>
    <scope>NUCLEOTIDE SEQUENCE [LARGE SCALE GENOMIC DNA]</scope>
    <source>
        <strain evidence="3">CBS 583.65</strain>
    </source>
</reference>
<dbReference type="OrthoDB" id="4469944at2759"/>
<dbReference type="PANTHER" id="PTHR35605:SF1">
    <property type="entry name" value="ECP2 EFFECTOR PROTEIN DOMAIN-CONTAINING PROTEIN-RELATED"/>
    <property type="match status" value="1"/>
</dbReference>
<dbReference type="AlphaFoldDB" id="A0A1L9PKQ1"/>
<dbReference type="RefSeq" id="XP_040667870.1">
    <property type="nucleotide sequence ID" value="XM_040810145.1"/>
</dbReference>
<dbReference type="EMBL" id="KV878129">
    <property type="protein sequence ID" value="OJJ02108.1"/>
    <property type="molecule type" value="Genomic_DNA"/>
</dbReference>